<dbReference type="AlphaFoldDB" id="A0AAQ3W944"/>
<organism evidence="1 2">
    <name type="scientific">Candidatus Enterococcus palustris</name>
    <dbReference type="NCBI Taxonomy" id="1834189"/>
    <lineage>
        <taxon>Bacteria</taxon>
        <taxon>Bacillati</taxon>
        <taxon>Bacillota</taxon>
        <taxon>Bacilli</taxon>
        <taxon>Lactobacillales</taxon>
        <taxon>Enterococcaceae</taxon>
        <taxon>Enterococcus</taxon>
    </lineage>
</organism>
<gene>
    <name evidence="1" type="ORF">A5821_001984</name>
</gene>
<proteinExistence type="predicted"/>
<keyword evidence="2" id="KW-1185">Reference proteome</keyword>
<evidence type="ECO:0000313" key="1">
    <source>
        <dbReference type="EMBL" id="WYK00858.1"/>
    </source>
</evidence>
<protein>
    <submittedName>
        <fullName evidence="1">Uncharacterized protein</fullName>
    </submittedName>
</protein>
<name>A0AAQ3W944_9ENTE</name>
<reference evidence="1" key="2">
    <citation type="submission" date="2024-03" db="EMBL/GenBank/DDBJ databases">
        <title>The Genome Sequence of Enterococcus sp. DIV0205d.</title>
        <authorList>
            <consortium name="The Broad Institute Genomics Platform"/>
            <consortium name="The Broad Institute Microbial Omics Core"/>
            <consortium name="The Broad Institute Genomic Center for Infectious Diseases"/>
            <person name="Earl A."/>
            <person name="Manson A."/>
            <person name="Gilmore M."/>
            <person name="Schwartman J."/>
            <person name="Shea T."/>
            <person name="Abouelleil A."/>
            <person name="Cao P."/>
            <person name="Chapman S."/>
            <person name="Cusick C."/>
            <person name="Young S."/>
            <person name="Neafsey D."/>
            <person name="Nusbaum C."/>
            <person name="Birren B."/>
        </authorList>
    </citation>
    <scope>NUCLEOTIDE SEQUENCE</scope>
    <source>
        <strain evidence="1">7F3_DIV0205</strain>
    </source>
</reference>
<evidence type="ECO:0000313" key="2">
    <source>
        <dbReference type="Proteomes" id="UP000194948"/>
    </source>
</evidence>
<reference evidence="1" key="1">
    <citation type="submission" date="2017-05" db="EMBL/GenBank/DDBJ databases">
        <authorList>
            <consortium name="The Broad Institute Genomics Platform"/>
            <consortium name="The Broad Institute Genomic Center for Infectious Diseases"/>
            <person name="Earl A."/>
            <person name="Manson A."/>
            <person name="Schwartman J."/>
            <person name="Gilmore M."/>
            <person name="Abouelleil A."/>
            <person name="Cao P."/>
            <person name="Chapman S."/>
            <person name="Cusick C."/>
            <person name="Shea T."/>
            <person name="Young S."/>
            <person name="Neafsey D."/>
            <person name="Nusbaum C."/>
            <person name="Birren B."/>
        </authorList>
    </citation>
    <scope>NUCLEOTIDE SEQUENCE</scope>
    <source>
        <strain evidence="1">7F3_DIV0205</strain>
    </source>
</reference>
<dbReference type="EMBL" id="CP147244">
    <property type="protein sequence ID" value="WYK00858.1"/>
    <property type="molecule type" value="Genomic_DNA"/>
</dbReference>
<sequence length="203" mass="24171">MNNREEYLKEFTRPRQWSLRDEMAAIQVSKYQDNMTAEKHVNQVKKSIQEWITREKLYQLKIADNLPILVSDVNKEEVKKEIMEWSGDREKYHYLWVSFRDNGMIVTIGRTSFSKKSGYGDLFDKFDVFGTGTQKLILKFLIDSEDSSKEMERLNAKMNTFTTYALIIPVKSDDSKMVNNLEKQLGEYLIKRYPVFNYYSHNW</sequence>
<accession>A0AAQ3W944</accession>
<dbReference type="Proteomes" id="UP000194948">
    <property type="component" value="Chromosome"/>
</dbReference>
<dbReference type="RefSeq" id="WP_086314417.1">
    <property type="nucleotide sequence ID" value="NZ_CP147244.1"/>
</dbReference>